<dbReference type="Proteomes" id="UP000256561">
    <property type="component" value="Unassembled WGS sequence"/>
</dbReference>
<dbReference type="EMBL" id="QRHA01000007">
    <property type="protein sequence ID" value="RDV25129.1"/>
    <property type="molecule type" value="Genomic_DNA"/>
</dbReference>
<sequence length="78" mass="9364">MKIGIINTQNEIGFKSDLNLQKFNREIKKIDLFRLFIEQSHTKLAINQIVLSIVLTHKHQKINLRNKNKYQITNRYKK</sequence>
<organism evidence="1 2">
    <name type="scientific">Alteromonas aestuariivivens</name>
    <dbReference type="NCBI Taxonomy" id="1938339"/>
    <lineage>
        <taxon>Bacteria</taxon>
        <taxon>Pseudomonadati</taxon>
        <taxon>Pseudomonadota</taxon>
        <taxon>Gammaproteobacteria</taxon>
        <taxon>Alteromonadales</taxon>
        <taxon>Alteromonadaceae</taxon>
        <taxon>Alteromonas/Salinimonas group</taxon>
        <taxon>Alteromonas</taxon>
    </lineage>
</organism>
<dbReference type="AlphaFoldDB" id="A0A3D8M625"/>
<name>A0A3D8M625_9ALTE</name>
<accession>A0A3D8M625</accession>
<comment type="caution">
    <text evidence="1">The sequence shown here is derived from an EMBL/GenBank/DDBJ whole genome shotgun (WGS) entry which is preliminary data.</text>
</comment>
<proteinExistence type="predicted"/>
<protein>
    <submittedName>
        <fullName evidence="1">Uncharacterized protein</fullName>
    </submittedName>
</protein>
<reference evidence="2" key="1">
    <citation type="submission" date="2018-08" db="EMBL/GenBank/DDBJ databases">
        <authorList>
            <person name="Zhang J."/>
            <person name="Du Z.-J."/>
        </authorList>
    </citation>
    <scope>NUCLEOTIDE SEQUENCE [LARGE SCALE GENOMIC DNA]</scope>
    <source>
        <strain evidence="2">KCTC 52655</strain>
    </source>
</reference>
<gene>
    <name evidence="1" type="ORF">DXV75_10935</name>
</gene>
<keyword evidence="2" id="KW-1185">Reference proteome</keyword>
<evidence type="ECO:0000313" key="1">
    <source>
        <dbReference type="EMBL" id="RDV25129.1"/>
    </source>
</evidence>
<evidence type="ECO:0000313" key="2">
    <source>
        <dbReference type="Proteomes" id="UP000256561"/>
    </source>
</evidence>